<dbReference type="AlphaFoldDB" id="A0A8J5V020"/>
<gene>
    <name evidence="1" type="ORF">GUJ93_ZPchr0001g32436</name>
</gene>
<evidence type="ECO:0000313" key="1">
    <source>
        <dbReference type="EMBL" id="KAG8052607.1"/>
    </source>
</evidence>
<dbReference type="EMBL" id="JAAALK010000288">
    <property type="protein sequence ID" value="KAG8052607.1"/>
    <property type="molecule type" value="Genomic_DNA"/>
</dbReference>
<dbReference type="Proteomes" id="UP000729402">
    <property type="component" value="Unassembled WGS sequence"/>
</dbReference>
<name>A0A8J5V020_ZIZPA</name>
<reference evidence="1" key="1">
    <citation type="journal article" date="2021" name="bioRxiv">
        <title>Whole Genome Assembly and Annotation of Northern Wild Rice, Zizania palustris L., Supports a Whole Genome Duplication in the Zizania Genus.</title>
        <authorList>
            <person name="Haas M."/>
            <person name="Kono T."/>
            <person name="Macchietto M."/>
            <person name="Millas R."/>
            <person name="McGilp L."/>
            <person name="Shao M."/>
            <person name="Duquette J."/>
            <person name="Hirsch C.N."/>
            <person name="Kimball J."/>
        </authorList>
    </citation>
    <scope>NUCLEOTIDE SEQUENCE</scope>
    <source>
        <tissue evidence="1">Fresh leaf tissue</tissue>
    </source>
</reference>
<sequence>MEGLEALNDALRWQLVVGPFGDEVGERLRLDGSPLLEVDGVFPEINGPFGDPPDSVLISQDVAEWELDDHLHKVGLEVVLELPNDD</sequence>
<protein>
    <submittedName>
        <fullName evidence="1">Uncharacterized protein</fullName>
    </submittedName>
</protein>
<accession>A0A8J5V020</accession>
<reference evidence="1" key="2">
    <citation type="submission" date="2021-02" db="EMBL/GenBank/DDBJ databases">
        <authorList>
            <person name="Kimball J.A."/>
            <person name="Haas M.W."/>
            <person name="Macchietto M."/>
            <person name="Kono T."/>
            <person name="Duquette J."/>
            <person name="Shao M."/>
        </authorList>
    </citation>
    <scope>NUCLEOTIDE SEQUENCE</scope>
    <source>
        <tissue evidence="1">Fresh leaf tissue</tissue>
    </source>
</reference>
<comment type="caution">
    <text evidence="1">The sequence shown here is derived from an EMBL/GenBank/DDBJ whole genome shotgun (WGS) entry which is preliminary data.</text>
</comment>
<proteinExistence type="predicted"/>
<evidence type="ECO:0000313" key="2">
    <source>
        <dbReference type="Proteomes" id="UP000729402"/>
    </source>
</evidence>
<keyword evidence="2" id="KW-1185">Reference proteome</keyword>
<organism evidence="1 2">
    <name type="scientific">Zizania palustris</name>
    <name type="common">Northern wild rice</name>
    <dbReference type="NCBI Taxonomy" id="103762"/>
    <lineage>
        <taxon>Eukaryota</taxon>
        <taxon>Viridiplantae</taxon>
        <taxon>Streptophyta</taxon>
        <taxon>Embryophyta</taxon>
        <taxon>Tracheophyta</taxon>
        <taxon>Spermatophyta</taxon>
        <taxon>Magnoliopsida</taxon>
        <taxon>Liliopsida</taxon>
        <taxon>Poales</taxon>
        <taxon>Poaceae</taxon>
        <taxon>BOP clade</taxon>
        <taxon>Oryzoideae</taxon>
        <taxon>Oryzeae</taxon>
        <taxon>Zizaniinae</taxon>
        <taxon>Zizania</taxon>
    </lineage>
</organism>